<reference evidence="1 2" key="1">
    <citation type="submission" date="2019-01" db="EMBL/GenBank/DDBJ databases">
        <title>Draft genome sequences of three monokaryotic isolates of the white-rot basidiomycete fungus Dichomitus squalens.</title>
        <authorList>
            <consortium name="DOE Joint Genome Institute"/>
            <person name="Lopez S.C."/>
            <person name="Andreopoulos B."/>
            <person name="Pangilinan J."/>
            <person name="Lipzen A."/>
            <person name="Riley R."/>
            <person name="Ahrendt S."/>
            <person name="Ng V."/>
            <person name="Barry K."/>
            <person name="Daum C."/>
            <person name="Grigoriev I.V."/>
            <person name="Hilden K.S."/>
            <person name="Makela M.R."/>
            <person name="de Vries R.P."/>
        </authorList>
    </citation>
    <scope>NUCLEOTIDE SEQUENCE [LARGE SCALE GENOMIC DNA]</scope>
    <source>
        <strain evidence="1 2">CBS 464.89</strain>
    </source>
</reference>
<dbReference type="Proteomes" id="UP000292082">
    <property type="component" value="Unassembled WGS sequence"/>
</dbReference>
<organism evidence="1 2">
    <name type="scientific">Dichomitus squalens</name>
    <dbReference type="NCBI Taxonomy" id="114155"/>
    <lineage>
        <taxon>Eukaryota</taxon>
        <taxon>Fungi</taxon>
        <taxon>Dikarya</taxon>
        <taxon>Basidiomycota</taxon>
        <taxon>Agaricomycotina</taxon>
        <taxon>Agaricomycetes</taxon>
        <taxon>Polyporales</taxon>
        <taxon>Polyporaceae</taxon>
        <taxon>Dichomitus</taxon>
    </lineage>
</organism>
<sequence length="107" mass="11709">MTVTSLASQLFAAICHDFSSSLVALRLSSTSEVERGLPRPVARAVLKTFCRRALPRKPVFCRSYVSKQVFSAGSPPMLALAEAGTRSSRFQDLKVARSAVNPRRQVL</sequence>
<keyword evidence="2" id="KW-1185">Reference proteome</keyword>
<dbReference type="AlphaFoldDB" id="A0A4Q9PY97"/>
<evidence type="ECO:0000313" key="1">
    <source>
        <dbReference type="EMBL" id="TBU59589.1"/>
    </source>
</evidence>
<protein>
    <submittedName>
        <fullName evidence="1">Uncharacterized protein</fullName>
    </submittedName>
</protein>
<accession>A0A4Q9PY97</accession>
<name>A0A4Q9PY97_9APHY</name>
<dbReference type="EMBL" id="ML145112">
    <property type="protein sequence ID" value="TBU59589.1"/>
    <property type="molecule type" value="Genomic_DNA"/>
</dbReference>
<gene>
    <name evidence="1" type="ORF">BD310DRAFT_383893</name>
</gene>
<proteinExistence type="predicted"/>
<evidence type="ECO:0000313" key="2">
    <source>
        <dbReference type="Proteomes" id="UP000292082"/>
    </source>
</evidence>